<dbReference type="AlphaFoldDB" id="A0A7W5Z1Y0"/>
<sequence length="480" mass="51015">MAEAGDKPTIAIVGGGFTGAAVALHLAAGWAGPGRPRIVVFEPRPQLGGGLAYSTREPTHRINVPAGNMSMYPDDPTSFLRYAEDRITPANDPDARNAAGLLFPRRRVFGDYVAHEIEPYLASGAIEHRQAAVTAVARDGAGWRVESDGAESLPADIVVLAVSHPDAGLPRALAPLAGHAGLIAGDTGPEALTAVHAEDRVLVVGNGLTAADVIATLNRQGHRGPILSISRRGLRSRGHAPVPQEFEADFTSPPPETASQLLHRVRVSLREADAQGIGWHAVLDAVRRQGQALWRLLPVAERRRIVRHVRPYWDVHRFRIAPQVEQVLERAIAEGRLDVIAASLRGARADADGIHIALKSRRDGETIEKTVDKVIVTTGPAHGGILESQPFLSGLRDAGYLTLCATGLGLACDDQSYAIGADHLPVKGLLIAGPLARGTFGELMGMPQVSEHALDIAHLIKTLAARESPATENAAADQRT</sequence>
<dbReference type="InterPro" id="IPR052189">
    <property type="entry name" value="L-asp_N-monooxygenase_NS-form"/>
</dbReference>
<feature type="domain" description="FAD-dependent urate hydroxylase HpyO/Asp monooxygenase CreE-like FAD/NAD(P)-binding" evidence="1">
    <location>
        <begin position="11"/>
        <end position="164"/>
    </location>
</feature>
<dbReference type="RefSeq" id="WP_183750561.1">
    <property type="nucleotide sequence ID" value="NZ_JACICC010000001.1"/>
</dbReference>
<evidence type="ECO:0000313" key="3">
    <source>
        <dbReference type="Proteomes" id="UP000537592"/>
    </source>
</evidence>
<comment type="caution">
    <text evidence="2">The sequence shown here is derived from an EMBL/GenBank/DDBJ whole genome shotgun (WGS) entry which is preliminary data.</text>
</comment>
<proteinExistence type="predicted"/>
<dbReference type="Gene3D" id="3.50.50.60">
    <property type="entry name" value="FAD/NAD(P)-binding domain"/>
    <property type="match status" value="1"/>
</dbReference>
<dbReference type="InterPro" id="IPR038732">
    <property type="entry name" value="HpyO/CreE_NAD-binding"/>
</dbReference>
<dbReference type="InterPro" id="IPR036188">
    <property type="entry name" value="FAD/NAD-bd_sf"/>
</dbReference>
<protein>
    <submittedName>
        <fullName evidence="2">Putative NAD(P)/FAD-binding protein YdhS</fullName>
    </submittedName>
</protein>
<dbReference type="Pfam" id="PF13454">
    <property type="entry name" value="NAD_binding_9"/>
    <property type="match status" value="1"/>
</dbReference>
<evidence type="ECO:0000313" key="2">
    <source>
        <dbReference type="EMBL" id="MBB3808585.1"/>
    </source>
</evidence>
<dbReference type="EMBL" id="JACICC010000001">
    <property type="protein sequence ID" value="MBB3808585.1"/>
    <property type="molecule type" value="Genomic_DNA"/>
</dbReference>
<dbReference type="SUPFAM" id="SSF51905">
    <property type="entry name" value="FAD/NAD(P)-binding domain"/>
    <property type="match status" value="2"/>
</dbReference>
<dbReference type="PANTHER" id="PTHR40254:SF1">
    <property type="entry name" value="BLR0577 PROTEIN"/>
    <property type="match status" value="1"/>
</dbReference>
<evidence type="ECO:0000259" key="1">
    <source>
        <dbReference type="Pfam" id="PF13454"/>
    </source>
</evidence>
<name>A0A7W5Z1Y0_9HYPH</name>
<keyword evidence="3" id="KW-1185">Reference proteome</keyword>
<dbReference type="Proteomes" id="UP000537592">
    <property type="component" value="Unassembled WGS sequence"/>
</dbReference>
<gene>
    <name evidence="2" type="ORF">FHS81_000639</name>
</gene>
<organism evidence="2 3">
    <name type="scientific">Pseudochelatococcus contaminans</name>
    <dbReference type="NCBI Taxonomy" id="1538103"/>
    <lineage>
        <taxon>Bacteria</taxon>
        <taxon>Pseudomonadati</taxon>
        <taxon>Pseudomonadota</taxon>
        <taxon>Alphaproteobacteria</taxon>
        <taxon>Hyphomicrobiales</taxon>
        <taxon>Chelatococcaceae</taxon>
        <taxon>Pseudochelatococcus</taxon>
    </lineage>
</organism>
<accession>A0A7W5Z1Y0</accession>
<dbReference type="PANTHER" id="PTHR40254">
    <property type="entry name" value="BLR0577 PROTEIN"/>
    <property type="match status" value="1"/>
</dbReference>
<reference evidence="2 3" key="1">
    <citation type="submission" date="2020-08" db="EMBL/GenBank/DDBJ databases">
        <title>Genomic Encyclopedia of Type Strains, Phase IV (KMG-IV): sequencing the most valuable type-strain genomes for metagenomic binning, comparative biology and taxonomic classification.</title>
        <authorList>
            <person name="Goeker M."/>
        </authorList>
    </citation>
    <scope>NUCLEOTIDE SEQUENCE [LARGE SCALE GENOMIC DNA]</scope>
    <source>
        <strain evidence="2 3">DSM 28760</strain>
    </source>
</reference>